<dbReference type="GeneID" id="80402148"/>
<evidence type="ECO:0000313" key="2">
    <source>
        <dbReference type="Proteomes" id="UP001162249"/>
    </source>
</evidence>
<accession>A0AA35CNR0</accession>
<protein>
    <submittedName>
        <fullName evidence="1">Zn finger protein</fullName>
    </submittedName>
</protein>
<dbReference type="Gene3D" id="2.20.25.10">
    <property type="match status" value="1"/>
</dbReference>
<dbReference type="KEGG" id="vg:80402148"/>
<dbReference type="EMBL" id="LC711080">
    <property type="protein sequence ID" value="BDI54993.1"/>
    <property type="molecule type" value="Genomic_DNA"/>
</dbReference>
<evidence type="ECO:0000313" key="1">
    <source>
        <dbReference type="EMBL" id="BDI54993.1"/>
    </source>
</evidence>
<sequence length="49" mass="5396">MSEVEIQCPDCGGMLISGMIETDYDEGHYCCNKCGKIYTEAEIREGCGL</sequence>
<organism evidence="1 2">
    <name type="scientific">Lokiarchaeia virus VerdaV4</name>
    <dbReference type="NCBI Taxonomy" id="3070172"/>
    <lineage>
        <taxon>Viruses</taxon>
        <taxon>Duplodnaviria</taxon>
        <taxon>Heunggongvirae</taxon>
        <taxon>Uroviricota</taxon>
        <taxon>Caudoviricetes</taxon>
        <taxon>Verdandiviridae</taxon>
        <taxon>Dolusvirus</taxon>
        <taxon>Dolusvirus pacificense</taxon>
    </lineage>
</organism>
<dbReference type="Proteomes" id="UP001162249">
    <property type="component" value="Segment"/>
</dbReference>
<keyword evidence="2" id="KW-1185">Reference proteome</keyword>
<name>A0AA35CNR0_9CAUD</name>
<dbReference type="SUPFAM" id="SSF57783">
    <property type="entry name" value="Zinc beta-ribbon"/>
    <property type="match status" value="1"/>
</dbReference>
<reference evidence="1 2" key="1">
    <citation type="journal article" date="2022" name="Nat. Microbiol.">
        <title>Three families of Asgard archaeal viruses identified in metagenome-assembled genomes.</title>
        <authorList>
            <person name="Medvedeva S."/>
            <person name="Sun J."/>
            <person name="Yutin N."/>
            <person name="Koonin E.V."/>
            <person name="Nunoura T."/>
            <person name="Rinke C."/>
            <person name="Krupovic M."/>
        </authorList>
    </citation>
    <scope>NUCLEOTIDE SEQUENCE [LARGE SCALE GENOMIC DNA]</scope>
    <source>
        <strain evidence="1">VerdaV4</strain>
    </source>
</reference>
<proteinExistence type="predicted"/>
<dbReference type="RefSeq" id="YP_010772436.1">
    <property type="nucleotide sequence ID" value="NC_074643.1"/>
</dbReference>